<dbReference type="InterPro" id="IPR032675">
    <property type="entry name" value="LRR_dom_sf"/>
</dbReference>
<evidence type="ECO:0000313" key="3">
    <source>
        <dbReference type="Proteomes" id="UP001165122"/>
    </source>
</evidence>
<reference evidence="3" key="1">
    <citation type="journal article" date="2023" name="Commun. Biol.">
        <title>Genome analysis of Parmales, the sister group of diatoms, reveals the evolutionary specialization of diatoms from phago-mixotrophs to photoautotrophs.</title>
        <authorList>
            <person name="Ban H."/>
            <person name="Sato S."/>
            <person name="Yoshikawa S."/>
            <person name="Yamada K."/>
            <person name="Nakamura Y."/>
            <person name="Ichinomiya M."/>
            <person name="Sato N."/>
            <person name="Blanc-Mathieu R."/>
            <person name="Endo H."/>
            <person name="Kuwata A."/>
            <person name="Ogata H."/>
        </authorList>
    </citation>
    <scope>NUCLEOTIDE SEQUENCE [LARGE SCALE GENOMIC DNA]</scope>
    <source>
        <strain evidence="3">NIES 3700</strain>
    </source>
</reference>
<accession>A0A9W6ZDQ6</accession>
<sequence length="264" mass="29910">MSKSVVTESNEGDESRKMSGKRGAKDEGNDNEEGIIVVPSAESLTISTVVSTAPPSWMTRLRKPELQAELDDRLIKYEMKDNKSVLIELLRPRVRCEDLISSNNFLNTDDYRRLLVPFLPDDTLMKIRLASKPWSRVADAFIDEGVKNGTMIVHGGNDISEEVADAQKERRELITRMVFIINITRIGDYACRYDLKSMTIPDSLQTLGTWAFQDCAKLIPSNIPTKNNIAVVSYLRSKQQQQQVEAESMQNLEDHKINETPNFT</sequence>
<dbReference type="AlphaFoldDB" id="A0A9W6ZDQ6"/>
<feature type="compositionally biased region" description="Basic and acidic residues" evidence="1">
    <location>
        <begin position="13"/>
        <end position="28"/>
    </location>
</feature>
<dbReference type="Gene3D" id="3.80.10.10">
    <property type="entry name" value="Ribonuclease Inhibitor"/>
    <property type="match status" value="1"/>
</dbReference>
<proteinExistence type="predicted"/>
<keyword evidence="3" id="KW-1185">Reference proteome</keyword>
<dbReference type="EMBL" id="BRXW01000364">
    <property type="protein sequence ID" value="GMH48250.1"/>
    <property type="molecule type" value="Genomic_DNA"/>
</dbReference>
<feature type="region of interest" description="Disordered" evidence="1">
    <location>
        <begin position="244"/>
        <end position="264"/>
    </location>
</feature>
<organism evidence="2 3">
    <name type="scientific">Triparma laevis f. longispina</name>
    <dbReference type="NCBI Taxonomy" id="1714387"/>
    <lineage>
        <taxon>Eukaryota</taxon>
        <taxon>Sar</taxon>
        <taxon>Stramenopiles</taxon>
        <taxon>Ochrophyta</taxon>
        <taxon>Bolidophyceae</taxon>
        <taxon>Parmales</taxon>
        <taxon>Triparmaceae</taxon>
        <taxon>Triparma</taxon>
    </lineage>
</organism>
<dbReference type="Proteomes" id="UP001165122">
    <property type="component" value="Unassembled WGS sequence"/>
</dbReference>
<feature type="region of interest" description="Disordered" evidence="1">
    <location>
        <begin position="1"/>
        <end position="33"/>
    </location>
</feature>
<evidence type="ECO:0000256" key="1">
    <source>
        <dbReference type="SAM" id="MobiDB-lite"/>
    </source>
</evidence>
<gene>
    <name evidence="2" type="ORF">TrLO_g885</name>
</gene>
<evidence type="ECO:0000313" key="2">
    <source>
        <dbReference type="EMBL" id="GMH48250.1"/>
    </source>
</evidence>
<protein>
    <submittedName>
        <fullName evidence="2">Uncharacterized protein</fullName>
    </submittedName>
</protein>
<comment type="caution">
    <text evidence="2">The sequence shown here is derived from an EMBL/GenBank/DDBJ whole genome shotgun (WGS) entry which is preliminary data.</text>
</comment>
<name>A0A9W6ZDQ6_9STRA</name>